<dbReference type="InterPro" id="IPR002611">
    <property type="entry name" value="IstB_ATP-bd"/>
</dbReference>
<sequence>MSDLSAVRSVLFLNAGLMSTNPPAKYSQANVRSVASFFPGAARLLDRYVLQVSKHLTDCDLVLVAEHGHGKTHTSIALVREMGHAGLSAIYVTAYDMVQALLAEESHQGSSLMSLLSEYDFLMVDDFGMTLFHDLDFEAANRCVAQVLEARYANGKVTGFATSVRSLSESDVYGVAGTPSGRMRPFKIELDAA</sequence>
<feature type="domain" description="IstB-like ATP-binding" evidence="1">
    <location>
        <begin position="60"/>
        <end position="157"/>
    </location>
</feature>
<keyword evidence="2" id="KW-0067">ATP-binding</keyword>
<comment type="caution">
    <text evidence="2">The sequence shown here is derived from an EMBL/GenBank/DDBJ whole genome shotgun (WGS) entry which is preliminary data.</text>
</comment>
<dbReference type="Pfam" id="PF01695">
    <property type="entry name" value="IstB_IS21"/>
    <property type="match status" value="1"/>
</dbReference>
<dbReference type="EMBL" id="JBHSAJ010000182">
    <property type="protein sequence ID" value="MFC3938503.1"/>
    <property type="molecule type" value="Genomic_DNA"/>
</dbReference>
<dbReference type="InterPro" id="IPR027417">
    <property type="entry name" value="P-loop_NTPase"/>
</dbReference>
<protein>
    <submittedName>
        <fullName evidence="2">ATP-binding protein</fullName>
    </submittedName>
</protein>
<proteinExistence type="predicted"/>
<gene>
    <name evidence="2" type="ORF">ACFOW3_28180</name>
</gene>
<evidence type="ECO:0000259" key="1">
    <source>
        <dbReference type="Pfam" id="PF01695"/>
    </source>
</evidence>
<evidence type="ECO:0000313" key="3">
    <source>
        <dbReference type="Proteomes" id="UP001595693"/>
    </source>
</evidence>
<accession>A0ABV8DJT6</accession>
<name>A0ABV8DJT6_9BURK</name>
<reference evidence="3" key="1">
    <citation type="journal article" date="2019" name="Int. J. Syst. Evol. Microbiol.">
        <title>The Global Catalogue of Microorganisms (GCM) 10K type strain sequencing project: providing services to taxonomists for standard genome sequencing and annotation.</title>
        <authorList>
            <consortium name="The Broad Institute Genomics Platform"/>
            <consortium name="The Broad Institute Genome Sequencing Center for Infectious Disease"/>
            <person name="Wu L."/>
            <person name="Ma J."/>
        </authorList>
    </citation>
    <scope>NUCLEOTIDE SEQUENCE [LARGE SCALE GENOMIC DNA]</scope>
    <source>
        <strain evidence="3">CCUG 2113</strain>
    </source>
</reference>
<keyword evidence="3" id="KW-1185">Reference proteome</keyword>
<keyword evidence="2" id="KW-0547">Nucleotide-binding</keyword>
<organism evidence="2 3">
    <name type="scientific">Acidovorax facilis</name>
    <dbReference type="NCBI Taxonomy" id="12917"/>
    <lineage>
        <taxon>Bacteria</taxon>
        <taxon>Pseudomonadati</taxon>
        <taxon>Pseudomonadota</taxon>
        <taxon>Betaproteobacteria</taxon>
        <taxon>Burkholderiales</taxon>
        <taxon>Comamonadaceae</taxon>
        <taxon>Acidovorax</taxon>
    </lineage>
</organism>
<dbReference type="Gene3D" id="3.40.50.300">
    <property type="entry name" value="P-loop containing nucleotide triphosphate hydrolases"/>
    <property type="match status" value="1"/>
</dbReference>
<dbReference type="SUPFAM" id="SSF52540">
    <property type="entry name" value="P-loop containing nucleoside triphosphate hydrolases"/>
    <property type="match status" value="1"/>
</dbReference>
<dbReference type="GO" id="GO:0005524">
    <property type="term" value="F:ATP binding"/>
    <property type="evidence" value="ECO:0007669"/>
    <property type="project" value="UniProtKB-KW"/>
</dbReference>
<evidence type="ECO:0000313" key="2">
    <source>
        <dbReference type="EMBL" id="MFC3938503.1"/>
    </source>
</evidence>
<dbReference type="Proteomes" id="UP001595693">
    <property type="component" value="Unassembled WGS sequence"/>
</dbReference>